<organism evidence="9 10">
    <name type="scientific">Actinocatenispora rupis</name>
    <dbReference type="NCBI Taxonomy" id="519421"/>
    <lineage>
        <taxon>Bacteria</taxon>
        <taxon>Bacillati</taxon>
        <taxon>Actinomycetota</taxon>
        <taxon>Actinomycetes</taxon>
        <taxon>Micromonosporales</taxon>
        <taxon>Micromonosporaceae</taxon>
        <taxon>Actinocatenispora</taxon>
    </lineage>
</organism>
<proteinExistence type="inferred from homology"/>
<dbReference type="PROSITE" id="PS51892">
    <property type="entry name" value="SUBTILASE"/>
    <property type="match status" value="1"/>
</dbReference>
<dbReference type="Pfam" id="PF00082">
    <property type="entry name" value="Peptidase_S8"/>
    <property type="match status" value="1"/>
</dbReference>
<keyword evidence="7" id="KW-1133">Transmembrane helix</keyword>
<dbReference type="PRINTS" id="PR00723">
    <property type="entry name" value="SUBTILISIN"/>
</dbReference>
<dbReference type="PANTHER" id="PTHR43806">
    <property type="entry name" value="PEPTIDASE S8"/>
    <property type="match status" value="1"/>
</dbReference>
<evidence type="ECO:0000256" key="4">
    <source>
        <dbReference type="ARBA" id="ARBA00022825"/>
    </source>
</evidence>
<gene>
    <name evidence="9" type="ORF">Aru02nite_44780</name>
</gene>
<feature type="domain" description="Peptidase S8/S53" evidence="8">
    <location>
        <begin position="69"/>
        <end position="324"/>
    </location>
</feature>
<evidence type="ECO:0000256" key="3">
    <source>
        <dbReference type="ARBA" id="ARBA00022801"/>
    </source>
</evidence>
<evidence type="ECO:0000313" key="10">
    <source>
        <dbReference type="Proteomes" id="UP000612808"/>
    </source>
</evidence>
<dbReference type="PROSITE" id="PS51318">
    <property type="entry name" value="TAT"/>
    <property type="match status" value="1"/>
</dbReference>
<name>A0A8J3NFB6_9ACTN</name>
<dbReference type="InterPro" id="IPR015500">
    <property type="entry name" value="Peptidase_S8_subtilisin-rel"/>
</dbReference>
<feature type="active site" description="Charge relay system" evidence="5">
    <location>
        <position position="115"/>
    </location>
</feature>
<dbReference type="PROSITE" id="PS00136">
    <property type="entry name" value="SUBTILASE_ASP"/>
    <property type="match status" value="1"/>
</dbReference>
<evidence type="ECO:0000259" key="8">
    <source>
        <dbReference type="Pfam" id="PF00082"/>
    </source>
</evidence>
<reference evidence="9" key="1">
    <citation type="submission" date="2021-01" db="EMBL/GenBank/DDBJ databases">
        <title>Whole genome shotgun sequence of Actinocatenispora rupis NBRC 107355.</title>
        <authorList>
            <person name="Komaki H."/>
            <person name="Tamura T."/>
        </authorList>
    </citation>
    <scope>NUCLEOTIDE SEQUENCE</scope>
    <source>
        <strain evidence="9">NBRC 107355</strain>
    </source>
</reference>
<evidence type="ECO:0000256" key="5">
    <source>
        <dbReference type="PROSITE-ProRule" id="PRU01240"/>
    </source>
</evidence>
<dbReference type="AlphaFoldDB" id="A0A8J3NFB6"/>
<dbReference type="PANTHER" id="PTHR43806:SF11">
    <property type="entry name" value="CEREVISIN-RELATED"/>
    <property type="match status" value="1"/>
</dbReference>
<keyword evidence="2 5" id="KW-0645">Protease</keyword>
<keyword evidence="7" id="KW-0812">Transmembrane</keyword>
<feature type="transmembrane region" description="Helical" evidence="7">
    <location>
        <begin position="372"/>
        <end position="396"/>
    </location>
</feature>
<dbReference type="InterPro" id="IPR006311">
    <property type="entry name" value="TAT_signal"/>
</dbReference>
<evidence type="ECO:0000256" key="1">
    <source>
        <dbReference type="ARBA" id="ARBA00011073"/>
    </source>
</evidence>
<dbReference type="GO" id="GO:0004252">
    <property type="term" value="F:serine-type endopeptidase activity"/>
    <property type="evidence" value="ECO:0007669"/>
    <property type="project" value="UniProtKB-UniRule"/>
</dbReference>
<dbReference type="Gene3D" id="3.40.50.200">
    <property type="entry name" value="Peptidase S8/S53 domain"/>
    <property type="match status" value="1"/>
</dbReference>
<evidence type="ECO:0000256" key="6">
    <source>
        <dbReference type="SAM" id="MobiDB-lite"/>
    </source>
</evidence>
<dbReference type="InterPro" id="IPR000209">
    <property type="entry name" value="Peptidase_S8/S53_dom"/>
</dbReference>
<keyword evidence="7" id="KW-0472">Membrane</keyword>
<evidence type="ECO:0000256" key="7">
    <source>
        <dbReference type="SAM" id="Phobius"/>
    </source>
</evidence>
<comment type="similarity">
    <text evidence="1 5">Belongs to the peptidase S8 family.</text>
</comment>
<dbReference type="Proteomes" id="UP000612808">
    <property type="component" value="Unassembled WGS sequence"/>
</dbReference>
<dbReference type="EMBL" id="BOMB01000025">
    <property type="protein sequence ID" value="GID13589.1"/>
    <property type="molecule type" value="Genomic_DNA"/>
</dbReference>
<dbReference type="InterPro" id="IPR050131">
    <property type="entry name" value="Peptidase_S8_subtilisin-like"/>
</dbReference>
<keyword evidence="10" id="KW-1185">Reference proteome</keyword>
<comment type="caution">
    <text evidence="9">The sequence shown here is derived from an EMBL/GenBank/DDBJ whole genome shotgun (WGS) entry which is preliminary data.</text>
</comment>
<dbReference type="InterPro" id="IPR036852">
    <property type="entry name" value="Peptidase_S8/S53_dom_sf"/>
</dbReference>
<dbReference type="SUPFAM" id="SSF52743">
    <property type="entry name" value="Subtilisin-like"/>
    <property type="match status" value="1"/>
</dbReference>
<feature type="active site" description="Charge relay system" evidence="5">
    <location>
        <position position="78"/>
    </location>
</feature>
<evidence type="ECO:0000256" key="2">
    <source>
        <dbReference type="ARBA" id="ARBA00022670"/>
    </source>
</evidence>
<feature type="compositionally biased region" description="Pro residues" evidence="6">
    <location>
        <begin position="408"/>
        <end position="446"/>
    </location>
</feature>
<accession>A0A8J3NFB6</accession>
<sequence length="446" mass="44620">MASVRRFRTRPAGRTHSRRRPVLVLAATATAAVLGVLAVPGPALAIDVRAGQWQLDALHIDRAQQLSRGSGVTVAVVDSGVDASHPDLSGQILSGTAIGGGKGGANDGRTDAAGHGTHMAGDIAAKGGGREHALGIAPGAKILPVRVFSTGTAEPSDIAAGIRWAVDHHARIVNVSLSANGTAPSGLVDAIGYAMRKGAVVVAGAGNLSNGQDGVGYPANVPGVVAVSGTTRGGAFWSGSVGGPPVALAAPADGVVSTGSKAAGNRTGYTRDEGTSDAAAFVSGAAALVWSKYPSLSAPDVIERLIRTADDAGPSGRDTQYGFGRLDVVKALTAKGIPHVGRNPLLAGGTGSGAATPDGGRTLVLKDRTGTYLTYGGIFCGVGVLVVVLVVVMVVVSGRRRRRRAQPPAGPPPGAFPDPGRPVPPYAPPPGYPGAPPPQHPPNPPH</sequence>
<keyword evidence="4 5" id="KW-0720">Serine protease</keyword>
<feature type="region of interest" description="Disordered" evidence="6">
    <location>
        <begin position="400"/>
        <end position="446"/>
    </location>
</feature>
<feature type="active site" description="Charge relay system" evidence="5">
    <location>
        <position position="276"/>
    </location>
</feature>
<protein>
    <recommendedName>
        <fullName evidence="8">Peptidase S8/S53 domain-containing protein</fullName>
    </recommendedName>
</protein>
<dbReference type="GO" id="GO:0006508">
    <property type="term" value="P:proteolysis"/>
    <property type="evidence" value="ECO:0007669"/>
    <property type="project" value="UniProtKB-KW"/>
</dbReference>
<feature type="region of interest" description="Disordered" evidence="6">
    <location>
        <begin position="342"/>
        <end position="361"/>
    </location>
</feature>
<dbReference type="InterPro" id="IPR023827">
    <property type="entry name" value="Peptidase_S8_Asp-AS"/>
</dbReference>
<evidence type="ECO:0000313" key="9">
    <source>
        <dbReference type="EMBL" id="GID13589.1"/>
    </source>
</evidence>
<keyword evidence="3 5" id="KW-0378">Hydrolase</keyword>